<sequence>MEKQPLTDPAVADYFFTAQVGHLLRKVYQRHQAIFQQNIGEAQLTAVQFITLCALRETGPCAQTDLVRITAVDQATIRGVVDRLKARGLIAVTQDTQDKRKVILSLTDEGMAQVGDTIPRARQVTELTYGRLNAAERVALDFLLKKMLEDEESHMS</sequence>
<dbReference type="STRING" id="642227.HA49_14780"/>
<evidence type="ECO:0000256" key="1">
    <source>
        <dbReference type="ARBA" id="ARBA00023015"/>
    </source>
</evidence>
<dbReference type="PRINTS" id="PR00598">
    <property type="entry name" value="HTHMARR"/>
</dbReference>
<dbReference type="Proteomes" id="UP000029577">
    <property type="component" value="Unassembled WGS sequence"/>
</dbReference>
<evidence type="ECO:0000313" key="5">
    <source>
        <dbReference type="EMBL" id="KGD72052.1"/>
    </source>
</evidence>
<evidence type="ECO:0000256" key="3">
    <source>
        <dbReference type="ARBA" id="ARBA00023163"/>
    </source>
</evidence>
<feature type="domain" description="HTH marR-type" evidence="4">
    <location>
        <begin position="17"/>
        <end position="149"/>
    </location>
</feature>
<dbReference type="eggNOG" id="COG1846">
    <property type="taxonomic scope" value="Bacteria"/>
</dbReference>
<dbReference type="PROSITE" id="PS50995">
    <property type="entry name" value="HTH_MARR_2"/>
    <property type="match status" value="1"/>
</dbReference>
<dbReference type="GO" id="GO:0003700">
    <property type="term" value="F:DNA-binding transcription factor activity"/>
    <property type="evidence" value="ECO:0007669"/>
    <property type="project" value="InterPro"/>
</dbReference>
<keyword evidence="2" id="KW-0238">DNA-binding</keyword>
<dbReference type="SMART" id="SM00347">
    <property type="entry name" value="HTH_MARR"/>
    <property type="match status" value="1"/>
</dbReference>
<reference evidence="5" key="1">
    <citation type="submission" date="2014-12" db="EMBL/GenBank/DDBJ databases">
        <title>The draft genome of the Tatumella morbirosei type strain, LMG23360T isolated from pineapple rot.</title>
        <authorList>
            <person name="Smits T.H."/>
            <person name="Palmer M."/>
            <person name="Venter S.N."/>
            <person name="Duffy B."/>
            <person name="Steenkamp E.T."/>
            <person name="Chan W.Y."/>
            <person name="Coutinho T.A."/>
            <person name="Coetzee M.P."/>
            <person name="De Maayer P."/>
        </authorList>
    </citation>
    <scope>NUCLEOTIDE SEQUENCE [LARGE SCALE GENOMIC DNA]</scope>
    <source>
        <strain evidence="5">LMG 23360</strain>
    </source>
</reference>
<dbReference type="Gene3D" id="1.10.10.10">
    <property type="entry name" value="Winged helix-like DNA-binding domain superfamily/Winged helix DNA-binding domain"/>
    <property type="match status" value="1"/>
</dbReference>
<dbReference type="InterPro" id="IPR036390">
    <property type="entry name" value="WH_DNA-bd_sf"/>
</dbReference>
<name>A0A095T5U3_9GAMM</name>
<proteinExistence type="predicted"/>
<keyword evidence="3" id="KW-0804">Transcription</keyword>
<evidence type="ECO:0000256" key="2">
    <source>
        <dbReference type="ARBA" id="ARBA00023125"/>
    </source>
</evidence>
<protein>
    <submittedName>
        <fullName evidence="5">MarR family transcriptional regulator</fullName>
    </submittedName>
</protein>
<comment type="caution">
    <text evidence="5">The sequence shown here is derived from an EMBL/GenBank/DDBJ whole genome shotgun (WGS) entry which is preliminary data.</text>
</comment>
<dbReference type="RefSeq" id="WP_038021270.1">
    <property type="nucleotide sequence ID" value="NZ_JPKR02000003.1"/>
</dbReference>
<keyword evidence="6" id="KW-1185">Reference proteome</keyword>
<dbReference type="OrthoDB" id="8635520at2"/>
<evidence type="ECO:0000259" key="4">
    <source>
        <dbReference type="PROSITE" id="PS50995"/>
    </source>
</evidence>
<evidence type="ECO:0000313" key="6">
    <source>
        <dbReference type="Proteomes" id="UP000029577"/>
    </source>
</evidence>
<dbReference type="GO" id="GO:0003677">
    <property type="term" value="F:DNA binding"/>
    <property type="evidence" value="ECO:0007669"/>
    <property type="project" value="UniProtKB-KW"/>
</dbReference>
<dbReference type="AlphaFoldDB" id="A0A095T5U3"/>
<dbReference type="EMBL" id="JPKR02000003">
    <property type="protein sequence ID" value="KGD72052.1"/>
    <property type="molecule type" value="Genomic_DNA"/>
</dbReference>
<dbReference type="PANTHER" id="PTHR42756:SF1">
    <property type="entry name" value="TRANSCRIPTIONAL REPRESSOR OF EMRAB OPERON"/>
    <property type="match status" value="1"/>
</dbReference>
<dbReference type="Pfam" id="PF01047">
    <property type="entry name" value="MarR"/>
    <property type="match status" value="1"/>
</dbReference>
<gene>
    <name evidence="5" type="ORF">HA49_14780</name>
</gene>
<organism evidence="5 6">
    <name type="scientific">Tatumella morbirosei</name>
    <dbReference type="NCBI Taxonomy" id="642227"/>
    <lineage>
        <taxon>Bacteria</taxon>
        <taxon>Pseudomonadati</taxon>
        <taxon>Pseudomonadota</taxon>
        <taxon>Gammaproteobacteria</taxon>
        <taxon>Enterobacterales</taxon>
        <taxon>Erwiniaceae</taxon>
        <taxon>Tatumella</taxon>
    </lineage>
</organism>
<dbReference type="SUPFAM" id="SSF46785">
    <property type="entry name" value="Winged helix' DNA-binding domain"/>
    <property type="match status" value="1"/>
</dbReference>
<dbReference type="InterPro" id="IPR000835">
    <property type="entry name" value="HTH_MarR-typ"/>
</dbReference>
<accession>A0A095T5U3</accession>
<keyword evidence="1" id="KW-0805">Transcription regulation</keyword>
<dbReference type="PANTHER" id="PTHR42756">
    <property type="entry name" value="TRANSCRIPTIONAL REGULATOR, MARR"/>
    <property type="match status" value="1"/>
</dbReference>
<dbReference type="InterPro" id="IPR036388">
    <property type="entry name" value="WH-like_DNA-bd_sf"/>
</dbReference>